<dbReference type="Proteomes" id="UP000596387">
    <property type="component" value="Chromosome"/>
</dbReference>
<evidence type="ECO:0000259" key="1">
    <source>
        <dbReference type="SMART" id="SM00327"/>
    </source>
</evidence>
<evidence type="ECO:0000313" key="3">
    <source>
        <dbReference type="Proteomes" id="UP000596387"/>
    </source>
</evidence>
<accession>A0ABX7F8I2</accession>
<organism evidence="2 3">
    <name type="scientific">Ponticoccus alexandrii</name>
    <dbReference type="NCBI Taxonomy" id="1943633"/>
    <lineage>
        <taxon>Bacteria</taxon>
        <taxon>Pseudomonadati</taxon>
        <taxon>Pseudomonadota</taxon>
        <taxon>Alphaproteobacteria</taxon>
        <taxon>Rhodobacterales</taxon>
        <taxon>Roseobacteraceae</taxon>
        <taxon>Ponticoccus</taxon>
    </lineage>
</organism>
<keyword evidence="3" id="KW-1185">Reference proteome</keyword>
<dbReference type="RefSeq" id="WP_023850623.1">
    <property type="nucleotide sequence ID" value="NZ_CP047166.1"/>
</dbReference>
<proteinExistence type="predicted"/>
<dbReference type="CDD" id="cd00198">
    <property type="entry name" value="vWFA"/>
    <property type="match status" value="1"/>
</dbReference>
<dbReference type="InterPro" id="IPR002035">
    <property type="entry name" value="VWF_A"/>
</dbReference>
<name>A0ABX7F8I2_9RHOB</name>
<dbReference type="InterPro" id="IPR011195">
    <property type="entry name" value="UCP010256"/>
</dbReference>
<sequence length="417" mass="46891">MPEYVPLEMPETPRLAQNIIHFARALRRAGLPVGPGRVIEAVRAVEAAGFTDRMDFYWTLHACFVNRPEHRVVFAQVFRLYWRDPRFLEHMMSLMLPAIRGVQEEKRAAAAEKRAAQALLGDQMPDLPQPEDSEGGTQIEIDASMTMSAEEKLRSLDFEQMSTEEIAQAKRMLARLTLPVKPILSRRRMAAPLLGHRLDRQKTLRAAMRQGGEIRALARAKQRPRWPNLVVLCDISGSMSQYSRMVLHFLHAVANEKGAGWAKVHAFTFGTRLTNISRHLATRDVDAALKAAGAEAQDWEGGTRIGQCLHAFNRDWSRRVMGQGAVVLLITDGLDRDDANALEKEMERLHLSARRLIWLNPLLRWDGFAPRATGIRAMLPHVDSFRAGHSIASLEDLAQAISRPDDAGEKARLMALL</sequence>
<dbReference type="Pfam" id="PF05762">
    <property type="entry name" value="VWA_CoxE"/>
    <property type="match status" value="1"/>
</dbReference>
<dbReference type="Gene3D" id="3.40.50.410">
    <property type="entry name" value="von Willebrand factor, type A domain"/>
    <property type="match status" value="1"/>
</dbReference>
<gene>
    <name evidence="2" type="ORF">GQA70_10500</name>
</gene>
<protein>
    <submittedName>
        <fullName evidence="2">VWA domain-containing protein</fullName>
    </submittedName>
</protein>
<evidence type="ECO:0000313" key="2">
    <source>
        <dbReference type="EMBL" id="QRF66703.1"/>
    </source>
</evidence>
<dbReference type="InterPro" id="IPR036465">
    <property type="entry name" value="vWFA_dom_sf"/>
</dbReference>
<dbReference type="SUPFAM" id="SSF53300">
    <property type="entry name" value="vWA-like"/>
    <property type="match status" value="1"/>
</dbReference>
<dbReference type="InterPro" id="IPR008912">
    <property type="entry name" value="Uncharacterised_CoxE"/>
</dbReference>
<dbReference type="PIRSF" id="PIRSF010256">
    <property type="entry name" value="CoxE_vWa"/>
    <property type="match status" value="1"/>
</dbReference>
<dbReference type="PANTHER" id="PTHR39338:SF6">
    <property type="entry name" value="BLL5662 PROTEIN"/>
    <property type="match status" value="1"/>
</dbReference>
<dbReference type="SMART" id="SM00327">
    <property type="entry name" value="VWA"/>
    <property type="match status" value="1"/>
</dbReference>
<feature type="domain" description="VWFA" evidence="1">
    <location>
        <begin position="226"/>
        <end position="395"/>
    </location>
</feature>
<dbReference type="PANTHER" id="PTHR39338">
    <property type="entry name" value="BLL5662 PROTEIN-RELATED"/>
    <property type="match status" value="1"/>
</dbReference>
<reference evidence="2 3" key="1">
    <citation type="submission" date="2019-12" db="EMBL/GenBank/DDBJ databases">
        <title>Complete Genome Sequence of a Quorum-Sensing Bacterium,Rhodobacteraceae bacterium C31, Isolated from a marine microalgae symbiotic bacteria.</title>
        <authorList>
            <person name="Zhang Y."/>
        </authorList>
    </citation>
    <scope>NUCLEOTIDE SEQUENCE [LARGE SCALE GENOMIC DNA]</scope>
    <source>
        <strain evidence="2 3">C31</strain>
    </source>
</reference>
<dbReference type="EMBL" id="CP047166">
    <property type="protein sequence ID" value="QRF66703.1"/>
    <property type="molecule type" value="Genomic_DNA"/>
</dbReference>